<evidence type="ECO:0000313" key="8">
    <source>
        <dbReference type="Proteomes" id="UP000238479"/>
    </source>
</evidence>
<evidence type="ECO:0000256" key="4">
    <source>
        <dbReference type="ARBA" id="ARBA00022989"/>
    </source>
</evidence>
<evidence type="ECO:0000256" key="2">
    <source>
        <dbReference type="ARBA" id="ARBA00006665"/>
    </source>
</evidence>
<feature type="transmembrane region" description="Helical" evidence="6">
    <location>
        <begin position="35"/>
        <end position="56"/>
    </location>
</feature>
<dbReference type="PANTHER" id="PTHR10383">
    <property type="entry name" value="SERINE INCORPORATOR"/>
    <property type="match status" value="1"/>
</dbReference>
<comment type="subcellular location">
    <subcellularLocation>
        <location evidence="1">Membrane</location>
        <topology evidence="1">Multi-pass membrane protein</topology>
    </subcellularLocation>
</comment>
<keyword evidence="4 6" id="KW-1133">Transmembrane helix</keyword>
<accession>A0A2P6QY57</accession>
<dbReference type="InterPro" id="IPR005016">
    <property type="entry name" value="TDE1/TMS"/>
</dbReference>
<dbReference type="Proteomes" id="UP000238479">
    <property type="component" value="Chromosome 4"/>
</dbReference>
<dbReference type="AlphaFoldDB" id="A0A2P6QY57"/>
<evidence type="ECO:0000313" key="7">
    <source>
        <dbReference type="EMBL" id="PRQ39076.1"/>
    </source>
</evidence>
<keyword evidence="5 6" id="KW-0472">Membrane</keyword>
<evidence type="ECO:0000256" key="3">
    <source>
        <dbReference type="ARBA" id="ARBA00022692"/>
    </source>
</evidence>
<dbReference type="Gramene" id="PRQ39076">
    <property type="protein sequence ID" value="PRQ39076"/>
    <property type="gene ID" value="RchiOBHm_Chr4g0421091"/>
</dbReference>
<reference evidence="7 8" key="1">
    <citation type="journal article" date="2018" name="Nat. Genet.">
        <title>The Rosa genome provides new insights in the design of modern roses.</title>
        <authorList>
            <person name="Bendahmane M."/>
        </authorList>
    </citation>
    <scope>NUCLEOTIDE SEQUENCE [LARGE SCALE GENOMIC DNA]</scope>
    <source>
        <strain evidence="8">cv. Old Blush</strain>
    </source>
</reference>
<dbReference type="EMBL" id="PDCK01000042">
    <property type="protein sequence ID" value="PRQ39076.1"/>
    <property type="molecule type" value="Genomic_DNA"/>
</dbReference>
<organism evidence="7 8">
    <name type="scientific">Rosa chinensis</name>
    <name type="common">China rose</name>
    <dbReference type="NCBI Taxonomy" id="74649"/>
    <lineage>
        <taxon>Eukaryota</taxon>
        <taxon>Viridiplantae</taxon>
        <taxon>Streptophyta</taxon>
        <taxon>Embryophyta</taxon>
        <taxon>Tracheophyta</taxon>
        <taxon>Spermatophyta</taxon>
        <taxon>Magnoliopsida</taxon>
        <taxon>eudicotyledons</taxon>
        <taxon>Gunneridae</taxon>
        <taxon>Pentapetalae</taxon>
        <taxon>rosids</taxon>
        <taxon>fabids</taxon>
        <taxon>Rosales</taxon>
        <taxon>Rosaceae</taxon>
        <taxon>Rosoideae</taxon>
        <taxon>Rosoideae incertae sedis</taxon>
        <taxon>Rosa</taxon>
    </lineage>
</organism>
<evidence type="ECO:0000256" key="5">
    <source>
        <dbReference type="ARBA" id="ARBA00023136"/>
    </source>
</evidence>
<dbReference type="PANTHER" id="PTHR10383:SF23">
    <property type="entry name" value="SERINC-DOMAIN CONTAINING SERINE AND SPHINGOLIPID BIOSYNTHESIS PROTEIN"/>
    <property type="match status" value="1"/>
</dbReference>
<comment type="similarity">
    <text evidence="2">Belongs to the TDE1 family.</text>
</comment>
<dbReference type="STRING" id="74649.A0A2P6QY57"/>
<dbReference type="GO" id="GO:0016020">
    <property type="term" value="C:membrane"/>
    <property type="evidence" value="ECO:0007669"/>
    <property type="project" value="UniProtKB-SubCell"/>
</dbReference>
<keyword evidence="8" id="KW-1185">Reference proteome</keyword>
<keyword evidence="3 6" id="KW-0812">Transmembrane</keyword>
<name>A0A2P6QY57_ROSCH</name>
<comment type="caution">
    <text evidence="7">The sequence shown here is derived from an EMBL/GenBank/DDBJ whole genome shotgun (WGS) entry which is preliminary data.</text>
</comment>
<sequence>MFPTLVAWKRLDWFAIWFRHNEVQHEDDIPYKYGFFHLLFSLEAMYFAMLLISWNLNNSAKK</sequence>
<evidence type="ECO:0000256" key="1">
    <source>
        <dbReference type="ARBA" id="ARBA00004141"/>
    </source>
</evidence>
<proteinExistence type="inferred from homology"/>
<dbReference type="Pfam" id="PF03348">
    <property type="entry name" value="Serinc"/>
    <property type="match status" value="1"/>
</dbReference>
<protein>
    <submittedName>
        <fullName evidence="7">Putative serine incorporator/TMS membrane protein</fullName>
    </submittedName>
</protein>
<gene>
    <name evidence="7" type="ORF">RchiOBHm_Chr4g0421091</name>
</gene>
<evidence type="ECO:0000256" key="6">
    <source>
        <dbReference type="SAM" id="Phobius"/>
    </source>
</evidence>